<dbReference type="Pfam" id="PF00440">
    <property type="entry name" value="TetR_N"/>
    <property type="match status" value="1"/>
</dbReference>
<evidence type="ECO:0000256" key="3">
    <source>
        <dbReference type="ARBA" id="ARBA00023163"/>
    </source>
</evidence>
<evidence type="ECO:0000313" key="6">
    <source>
        <dbReference type="EMBL" id="TCP04295.1"/>
    </source>
</evidence>
<gene>
    <name evidence="6" type="ORF">EV684_10245</name>
</gene>
<comment type="caution">
    <text evidence="6">The sequence shown here is derived from an EMBL/GenBank/DDBJ whole genome shotgun (WGS) entry which is preliminary data.</text>
</comment>
<evidence type="ECO:0000256" key="2">
    <source>
        <dbReference type="ARBA" id="ARBA00023125"/>
    </source>
</evidence>
<organism evidence="6 7">
    <name type="scientific">Rubrivivax gelatinosus</name>
    <name type="common">Rhodocyclus gelatinosus</name>
    <name type="synonym">Rhodopseudomonas gelatinosa</name>
    <dbReference type="NCBI Taxonomy" id="28068"/>
    <lineage>
        <taxon>Bacteria</taxon>
        <taxon>Pseudomonadati</taxon>
        <taxon>Pseudomonadota</taxon>
        <taxon>Betaproteobacteria</taxon>
        <taxon>Burkholderiales</taxon>
        <taxon>Sphaerotilaceae</taxon>
        <taxon>Rubrivivax</taxon>
    </lineage>
</organism>
<dbReference type="InterPro" id="IPR001647">
    <property type="entry name" value="HTH_TetR"/>
</dbReference>
<dbReference type="Gene3D" id="1.10.357.10">
    <property type="entry name" value="Tetracycline Repressor, domain 2"/>
    <property type="match status" value="1"/>
</dbReference>
<dbReference type="Gene3D" id="1.10.10.60">
    <property type="entry name" value="Homeodomain-like"/>
    <property type="match status" value="1"/>
</dbReference>
<dbReference type="PROSITE" id="PS50977">
    <property type="entry name" value="HTH_TETR_2"/>
    <property type="match status" value="1"/>
</dbReference>
<accession>A0A4R2MGB0</accession>
<dbReference type="EMBL" id="SLXD01000002">
    <property type="protein sequence ID" value="TCP04295.1"/>
    <property type="molecule type" value="Genomic_DNA"/>
</dbReference>
<feature type="DNA-binding region" description="H-T-H motif" evidence="4">
    <location>
        <begin position="32"/>
        <end position="51"/>
    </location>
</feature>
<keyword evidence="2 4" id="KW-0238">DNA-binding</keyword>
<dbReference type="SUPFAM" id="SSF46689">
    <property type="entry name" value="Homeodomain-like"/>
    <property type="match status" value="1"/>
</dbReference>
<dbReference type="PANTHER" id="PTHR47506:SF6">
    <property type="entry name" value="HTH-TYPE TRANSCRIPTIONAL REPRESSOR NEMR"/>
    <property type="match status" value="1"/>
</dbReference>
<dbReference type="Proteomes" id="UP000295106">
    <property type="component" value="Unassembled WGS sequence"/>
</dbReference>
<evidence type="ECO:0000313" key="7">
    <source>
        <dbReference type="Proteomes" id="UP000295106"/>
    </source>
</evidence>
<dbReference type="InterPro" id="IPR036271">
    <property type="entry name" value="Tet_transcr_reg_TetR-rel_C_sf"/>
</dbReference>
<dbReference type="PANTHER" id="PTHR47506">
    <property type="entry name" value="TRANSCRIPTIONAL REGULATORY PROTEIN"/>
    <property type="match status" value="1"/>
</dbReference>
<dbReference type="RefSeq" id="WP_132644819.1">
    <property type="nucleotide sequence ID" value="NZ_CP181386.1"/>
</dbReference>
<dbReference type="AlphaFoldDB" id="A0A4R2MGB0"/>
<sequence>MSSRPAADPGARERLLQAGLALARERGLKALTVRAVAAEAGANLGSFVHHFGTRDAFVAELIERWYAPMFGQLQDLARRPGDPLPALRDALLEFVGWVARHRDFLALLLADAAAGEPAVRRFVATIEQRHPAVLLGLIAQAQDAGRLRRAEPLHQLMFLLASLALPVLVTRLMSGREIAPPAFVSRLTPLAVAPERIAERLDWALRGLAPDPEPRR</sequence>
<evidence type="ECO:0000256" key="1">
    <source>
        <dbReference type="ARBA" id="ARBA00023015"/>
    </source>
</evidence>
<evidence type="ECO:0000259" key="5">
    <source>
        <dbReference type="PROSITE" id="PS50977"/>
    </source>
</evidence>
<proteinExistence type="predicted"/>
<feature type="domain" description="HTH tetR-type" evidence="5">
    <location>
        <begin position="9"/>
        <end position="69"/>
    </location>
</feature>
<dbReference type="GeneID" id="99685165"/>
<protein>
    <submittedName>
        <fullName evidence="6">TetR family transcriptional regulator</fullName>
    </submittedName>
</protein>
<dbReference type="OrthoDB" id="2356263at2"/>
<name>A0A4R2MGB0_RUBGE</name>
<keyword evidence="3" id="KW-0804">Transcription</keyword>
<reference evidence="6 7" key="1">
    <citation type="submission" date="2019-03" db="EMBL/GenBank/DDBJ databases">
        <title>Genomic Encyclopedia of Type Strains, Phase IV (KMG-IV): sequencing the most valuable type-strain genomes for metagenomic binning, comparative biology and taxonomic classification.</title>
        <authorList>
            <person name="Goeker M."/>
        </authorList>
    </citation>
    <scope>NUCLEOTIDE SEQUENCE [LARGE SCALE GENOMIC DNA]</scope>
    <source>
        <strain evidence="6 7">DSM 1709</strain>
    </source>
</reference>
<keyword evidence="1" id="KW-0805">Transcription regulation</keyword>
<dbReference type="InterPro" id="IPR009057">
    <property type="entry name" value="Homeodomain-like_sf"/>
</dbReference>
<evidence type="ECO:0000256" key="4">
    <source>
        <dbReference type="PROSITE-ProRule" id="PRU00335"/>
    </source>
</evidence>
<dbReference type="SUPFAM" id="SSF48498">
    <property type="entry name" value="Tetracyclin repressor-like, C-terminal domain"/>
    <property type="match status" value="1"/>
</dbReference>
<dbReference type="GO" id="GO:0003677">
    <property type="term" value="F:DNA binding"/>
    <property type="evidence" value="ECO:0007669"/>
    <property type="project" value="UniProtKB-UniRule"/>
</dbReference>